<dbReference type="OrthoDB" id="6270329at2759"/>
<dbReference type="InterPro" id="IPR027935">
    <property type="entry name" value="Di19_C"/>
</dbReference>
<organism evidence="5 6">
    <name type="scientific">Brassica carinata</name>
    <name type="common">Ethiopian mustard</name>
    <name type="synonym">Abyssinian cabbage</name>
    <dbReference type="NCBI Taxonomy" id="52824"/>
    <lineage>
        <taxon>Eukaryota</taxon>
        <taxon>Viridiplantae</taxon>
        <taxon>Streptophyta</taxon>
        <taxon>Embryophyta</taxon>
        <taxon>Tracheophyta</taxon>
        <taxon>Spermatophyta</taxon>
        <taxon>Magnoliopsida</taxon>
        <taxon>eudicotyledons</taxon>
        <taxon>Gunneridae</taxon>
        <taxon>Pentapetalae</taxon>
        <taxon>rosids</taxon>
        <taxon>malvids</taxon>
        <taxon>Brassicales</taxon>
        <taxon>Brassicaceae</taxon>
        <taxon>Brassiceae</taxon>
        <taxon>Brassica</taxon>
    </lineage>
</organism>
<dbReference type="InterPro" id="IPR008598">
    <property type="entry name" value="Di19_Zn-bd"/>
</dbReference>
<dbReference type="PANTHER" id="PTHR31875:SF25">
    <property type="entry name" value="PROTEIN DEHYDRATION-INDUCED 19 HOMOLOG 2"/>
    <property type="match status" value="1"/>
</dbReference>
<keyword evidence="6" id="KW-1185">Reference proteome</keyword>
<dbReference type="InterPro" id="IPR033347">
    <property type="entry name" value="Di19"/>
</dbReference>
<dbReference type="Pfam" id="PF14571">
    <property type="entry name" value="Di19_C"/>
    <property type="match status" value="1"/>
</dbReference>
<accession>A0A8X7PY17</accession>
<feature type="compositionally biased region" description="Low complexity" evidence="2">
    <location>
        <begin position="7"/>
        <end position="25"/>
    </location>
</feature>
<name>A0A8X7PY17_BRACI</name>
<proteinExistence type="inferred from homology"/>
<evidence type="ECO:0000313" key="5">
    <source>
        <dbReference type="EMBL" id="KAG2260479.1"/>
    </source>
</evidence>
<protein>
    <submittedName>
        <fullName evidence="5">Uncharacterized protein</fullName>
    </submittedName>
</protein>
<evidence type="ECO:0000313" key="6">
    <source>
        <dbReference type="Proteomes" id="UP000886595"/>
    </source>
</evidence>
<dbReference type="Proteomes" id="UP000886595">
    <property type="component" value="Unassembled WGS sequence"/>
</dbReference>
<evidence type="ECO:0000256" key="2">
    <source>
        <dbReference type="SAM" id="MobiDB-lite"/>
    </source>
</evidence>
<dbReference type="EMBL" id="JAAMPC010000015">
    <property type="protein sequence ID" value="KAG2260479.1"/>
    <property type="molecule type" value="Genomic_DNA"/>
</dbReference>
<comment type="similarity">
    <text evidence="1">Belongs to the Di19 family.</text>
</comment>
<sequence length="232" mass="26151">MEDDMWAAVSSSSSSRSYRSTATAAKYRSGSYLVDSGDFEEEDEDDDVEMDYYPCPFCSDDYDLVELCHHIDEEHQLEATHGVCPVCSKRVKMHMVDHITTHHRDVLKMNESKGKASSYMDDPYSSDKYLQSFHDDFPPPSINHHQTSKPVVVADQFLSFLNSPLLPKQTKPVQVDSSVEDETSIEDSSTVKDRTSSTPPLSDTEQLEKANKCEFVQGLLSSAMFDDGSDFF</sequence>
<feature type="region of interest" description="Disordered" evidence="2">
    <location>
        <begin position="1"/>
        <end position="25"/>
    </location>
</feature>
<evidence type="ECO:0000259" key="4">
    <source>
        <dbReference type="Pfam" id="PF14571"/>
    </source>
</evidence>
<feature type="region of interest" description="Disordered" evidence="2">
    <location>
        <begin position="169"/>
        <end position="205"/>
    </location>
</feature>
<evidence type="ECO:0000259" key="3">
    <source>
        <dbReference type="Pfam" id="PF05605"/>
    </source>
</evidence>
<feature type="domain" description="Di19 zinc-binding" evidence="3">
    <location>
        <begin position="52"/>
        <end position="104"/>
    </location>
</feature>
<comment type="caution">
    <text evidence="5">The sequence shown here is derived from an EMBL/GenBank/DDBJ whole genome shotgun (WGS) entry which is preliminary data.</text>
</comment>
<gene>
    <name evidence="5" type="ORF">Bca52824_079773</name>
</gene>
<dbReference type="AlphaFoldDB" id="A0A8X7PY17"/>
<evidence type="ECO:0000256" key="1">
    <source>
        <dbReference type="ARBA" id="ARBA00007109"/>
    </source>
</evidence>
<reference evidence="5 6" key="1">
    <citation type="submission" date="2020-02" db="EMBL/GenBank/DDBJ databases">
        <authorList>
            <person name="Ma Q."/>
            <person name="Huang Y."/>
            <person name="Song X."/>
            <person name="Pei D."/>
        </authorList>
    </citation>
    <scope>NUCLEOTIDE SEQUENCE [LARGE SCALE GENOMIC DNA]</scope>
    <source>
        <strain evidence="5">Sxm20200214</strain>
        <tissue evidence="5">Leaf</tissue>
    </source>
</reference>
<dbReference type="PANTHER" id="PTHR31875">
    <property type="entry name" value="PROTEIN DEHYDRATION-INDUCED 19"/>
    <property type="match status" value="1"/>
</dbReference>
<dbReference type="Pfam" id="PF05605">
    <property type="entry name" value="zf-Di19"/>
    <property type="match status" value="1"/>
</dbReference>
<feature type="domain" description="Di19 C-terminal" evidence="4">
    <location>
        <begin position="128"/>
        <end position="224"/>
    </location>
</feature>